<feature type="domain" description="Xylanolytic transcriptional activator regulatory" evidence="8">
    <location>
        <begin position="254"/>
        <end position="452"/>
    </location>
</feature>
<keyword evidence="2" id="KW-0479">Metal-binding</keyword>
<dbReference type="CDD" id="cd12148">
    <property type="entry name" value="fungal_TF_MHR"/>
    <property type="match status" value="1"/>
</dbReference>
<accession>H6C434</accession>
<keyword evidence="3" id="KW-0677">Repeat</keyword>
<dbReference type="Pfam" id="PF04082">
    <property type="entry name" value="Fungal_trans"/>
    <property type="match status" value="1"/>
</dbReference>
<dbReference type="VEuPathDB" id="FungiDB:HMPREF1120_06410"/>
<dbReference type="OMA" id="QWAEIDL"/>
<keyword evidence="6" id="KW-0539">Nucleus</keyword>
<evidence type="ECO:0000313" key="9">
    <source>
        <dbReference type="EMBL" id="EHY58399.1"/>
    </source>
</evidence>
<dbReference type="EMBL" id="JH226134">
    <property type="protein sequence ID" value="EHY58399.1"/>
    <property type="molecule type" value="Genomic_DNA"/>
</dbReference>
<evidence type="ECO:0000256" key="2">
    <source>
        <dbReference type="ARBA" id="ARBA00022723"/>
    </source>
</evidence>
<dbReference type="Proteomes" id="UP000007304">
    <property type="component" value="Unassembled WGS sequence"/>
</dbReference>
<dbReference type="GO" id="GO:0008270">
    <property type="term" value="F:zinc ion binding"/>
    <property type="evidence" value="ECO:0007669"/>
    <property type="project" value="UniProtKB-KW"/>
</dbReference>
<dbReference type="HOGENOM" id="CLU_012538_2_1_1"/>
<evidence type="ECO:0000256" key="1">
    <source>
        <dbReference type="ARBA" id="ARBA00004123"/>
    </source>
</evidence>
<gene>
    <name evidence="9" type="ORF">HMPREF1120_06410</name>
</gene>
<reference evidence="9" key="1">
    <citation type="submission" date="2011-07" db="EMBL/GenBank/DDBJ databases">
        <title>The Genome Sequence of Exophiala (Wangiella) dermatitidis NIH/UT8656.</title>
        <authorList>
            <consortium name="The Broad Institute Genome Sequencing Platform"/>
            <person name="Cuomo C."/>
            <person name="Wang Z."/>
            <person name="Hunicke-Smith S."/>
            <person name="Szanislo P.J."/>
            <person name="Earl A."/>
            <person name="Young S.K."/>
            <person name="Zeng Q."/>
            <person name="Gargeya S."/>
            <person name="Fitzgerald M."/>
            <person name="Haas B."/>
            <person name="Abouelleil A."/>
            <person name="Alvarado L."/>
            <person name="Arachchi H.M."/>
            <person name="Berlin A."/>
            <person name="Brown A."/>
            <person name="Chapman S.B."/>
            <person name="Chen Z."/>
            <person name="Dunbar C."/>
            <person name="Freedman E."/>
            <person name="Gearin G."/>
            <person name="Gellesch M."/>
            <person name="Goldberg J."/>
            <person name="Griggs A."/>
            <person name="Gujja S."/>
            <person name="Heiman D."/>
            <person name="Howarth C."/>
            <person name="Larson L."/>
            <person name="Lui A."/>
            <person name="MacDonald P.J.P."/>
            <person name="Montmayeur A."/>
            <person name="Murphy C."/>
            <person name="Neiman D."/>
            <person name="Pearson M."/>
            <person name="Priest M."/>
            <person name="Roberts A."/>
            <person name="Saif S."/>
            <person name="Shea T."/>
            <person name="Shenoy N."/>
            <person name="Sisk P."/>
            <person name="Stolte C."/>
            <person name="Sykes S."/>
            <person name="Wortman J."/>
            <person name="Nusbaum C."/>
            <person name="Birren B."/>
        </authorList>
    </citation>
    <scope>NUCLEOTIDE SEQUENCE</scope>
    <source>
        <strain evidence="9">NIH/UT8656</strain>
    </source>
</reference>
<name>H6C434_EXODN</name>
<dbReference type="GO" id="GO:0000785">
    <property type="term" value="C:chromatin"/>
    <property type="evidence" value="ECO:0007669"/>
    <property type="project" value="TreeGrafter"/>
</dbReference>
<dbReference type="PANTHER" id="PTHR40626:SF11">
    <property type="entry name" value="ZINC FINGER PROTEIN YPR022C"/>
    <property type="match status" value="1"/>
</dbReference>
<dbReference type="GO" id="GO:0000981">
    <property type="term" value="F:DNA-binding transcription factor activity, RNA polymerase II-specific"/>
    <property type="evidence" value="ECO:0007669"/>
    <property type="project" value="InterPro"/>
</dbReference>
<dbReference type="eggNOG" id="KOG1721">
    <property type="taxonomic scope" value="Eukaryota"/>
</dbReference>
<evidence type="ECO:0000256" key="5">
    <source>
        <dbReference type="ARBA" id="ARBA00022833"/>
    </source>
</evidence>
<dbReference type="GO" id="GO:0006351">
    <property type="term" value="P:DNA-templated transcription"/>
    <property type="evidence" value="ECO:0007669"/>
    <property type="project" value="InterPro"/>
</dbReference>
<dbReference type="InterPro" id="IPR051059">
    <property type="entry name" value="VerF-like"/>
</dbReference>
<dbReference type="AlphaFoldDB" id="H6C434"/>
<keyword evidence="5" id="KW-0862">Zinc</keyword>
<sequence>MARKVSLPVMLQIVCEKSAYVASSTATSMLHKDRSHAPFAPSASSEVTFFGRTNLGVKSEERHRSQKGRAKAGKDHHVNPSSPQKPQNPGRPKSRDAISIHHLLNGPEGDDFVGRFPIRDNAEALVGEDDDAAIAEAEDSSEASHWSEDYERNDIFVGADMADFGVAFDTFLGGFETMTFGSFPLPHDMSQITSCGGVASGTALALEPRAYEVRQLLMATASRLALDYPEDPNIAHLGAAIQLLTHTELDHCVNLYFANYHRHCPILHPPSFQPTMVPIALLLSTAGLGAMYSSEPAKVAWMKTLFDVMEAYIFNLPGIRDEMTGSFELSKAPDEDTLHYQFQIFQSAYLMVVMQFFSGNLAARRRARRQRFCQVLSLARSFGLPTAQHPSIVSIPDEISFQRWVRNETRIRTMNIMLALDSAMGIFHNCPPRINYCELDLQMPCLPEYFELSCYSEMLQRSMFPRTRMKLIDAFQRLFAPPEELKFAFQNEMLCCWDMLYLIHVLFTHCWLHLLGNPLNRVSPSSLACAPSNIFEPMKTALANWKTLWDEARGRRPISQVREIGFETSADSYWTLTRLVVQKFEMSVENGATNSSPMTTSTFGLDFMPLEADCDNQGAHLRKILRK</sequence>
<comment type="subcellular location">
    <subcellularLocation>
        <location evidence="1">Nucleus</location>
    </subcellularLocation>
</comment>
<evidence type="ECO:0000256" key="6">
    <source>
        <dbReference type="ARBA" id="ARBA00023242"/>
    </source>
</evidence>
<dbReference type="GeneID" id="20311049"/>
<dbReference type="STRING" id="858893.H6C434"/>
<dbReference type="GO" id="GO:0000978">
    <property type="term" value="F:RNA polymerase II cis-regulatory region sequence-specific DNA binding"/>
    <property type="evidence" value="ECO:0007669"/>
    <property type="project" value="InterPro"/>
</dbReference>
<organism evidence="9 10">
    <name type="scientific">Exophiala dermatitidis (strain ATCC 34100 / CBS 525.76 / NIH/UT8656)</name>
    <name type="common">Black yeast</name>
    <name type="synonym">Wangiella dermatitidis</name>
    <dbReference type="NCBI Taxonomy" id="858893"/>
    <lineage>
        <taxon>Eukaryota</taxon>
        <taxon>Fungi</taxon>
        <taxon>Dikarya</taxon>
        <taxon>Ascomycota</taxon>
        <taxon>Pezizomycotina</taxon>
        <taxon>Eurotiomycetes</taxon>
        <taxon>Chaetothyriomycetidae</taxon>
        <taxon>Chaetothyriales</taxon>
        <taxon>Herpotrichiellaceae</taxon>
        <taxon>Exophiala</taxon>
    </lineage>
</organism>
<keyword evidence="4" id="KW-0863">Zinc-finger</keyword>
<evidence type="ECO:0000259" key="8">
    <source>
        <dbReference type="Pfam" id="PF04082"/>
    </source>
</evidence>
<feature type="region of interest" description="Disordered" evidence="7">
    <location>
        <begin position="54"/>
        <end position="95"/>
    </location>
</feature>
<dbReference type="GO" id="GO:0005634">
    <property type="term" value="C:nucleus"/>
    <property type="evidence" value="ECO:0007669"/>
    <property type="project" value="UniProtKB-SubCell"/>
</dbReference>
<proteinExistence type="predicted"/>
<dbReference type="InParanoid" id="H6C434"/>
<evidence type="ECO:0000256" key="3">
    <source>
        <dbReference type="ARBA" id="ARBA00022737"/>
    </source>
</evidence>
<evidence type="ECO:0000256" key="4">
    <source>
        <dbReference type="ARBA" id="ARBA00022771"/>
    </source>
</evidence>
<dbReference type="InterPro" id="IPR007219">
    <property type="entry name" value="XnlR_reg_dom"/>
</dbReference>
<dbReference type="RefSeq" id="XP_009158860.1">
    <property type="nucleotide sequence ID" value="XM_009160612.1"/>
</dbReference>
<evidence type="ECO:0000313" key="10">
    <source>
        <dbReference type="Proteomes" id="UP000007304"/>
    </source>
</evidence>
<dbReference type="PANTHER" id="PTHR40626">
    <property type="entry name" value="MIP31509P"/>
    <property type="match status" value="1"/>
</dbReference>
<protein>
    <recommendedName>
        <fullName evidence="8">Xylanolytic transcriptional activator regulatory domain-containing protein</fullName>
    </recommendedName>
</protein>
<evidence type="ECO:0000256" key="7">
    <source>
        <dbReference type="SAM" id="MobiDB-lite"/>
    </source>
</evidence>
<keyword evidence="10" id="KW-1185">Reference proteome</keyword>
<dbReference type="OrthoDB" id="10018191at2759"/>